<dbReference type="EMBL" id="LAZR01021940">
    <property type="protein sequence ID" value="KKL83592.1"/>
    <property type="molecule type" value="Genomic_DNA"/>
</dbReference>
<accession>A0A0F9I892</accession>
<comment type="caution">
    <text evidence="1">The sequence shown here is derived from an EMBL/GenBank/DDBJ whole genome shotgun (WGS) entry which is preliminary data.</text>
</comment>
<evidence type="ECO:0000313" key="1">
    <source>
        <dbReference type="EMBL" id="KKL83592.1"/>
    </source>
</evidence>
<protein>
    <submittedName>
        <fullName evidence="1">Uncharacterized protein</fullName>
    </submittedName>
</protein>
<dbReference type="AlphaFoldDB" id="A0A0F9I892"/>
<reference evidence="1" key="1">
    <citation type="journal article" date="2015" name="Nature">
        <title>Complex archaea that bridge the gap between prokaryotes and eukaryotes.</title>
        <authorList>
            <person name="Spang A."/>
            <person name="Saw J.H."/>
            <person name="Jorgensen S.L."/>
            <person name="Zaremba-Niedzwiedzka K."/>
            <person name="Martijn J."/>
            <person name="Lind A.E."/>
            <person name="van Eijk R."/>
            <person name="Schleper C."/>
            <person name="Guy L."/>
            <person name="Ettema T.J."/>
        </authorList>
    </citation>
    <scope>NUCLEOTIDE SEQUENCE</scope>
</reference>
<organism evidence="1">
    <name type="scientific">marine sediment metagenome</name>
    <dbReference type="NCBI Taxonomy" id="412755"/>
    <lineage>
        <taxon>unclassified sequences</taxon>
        <taxon>metagenomes</taxon>
        <taxon>ecological metagenomes</taxon>
    </lineage>
</organism>
<name>A0A0F9I892_9ZZZZ</name>
<gene>
    <name evidence="1" type="ORF">LCGC14_1973200</name>
</gene>
<proteinExistence type="predicted"/>
<sequence>MDDTDIIKLNSYNISRIGAIIKILEKLVELDKIKNYIESKHSPNDFSKYIKSYEFCICFCLHQIMEVLGDNQEFLDFKEDPLFARALYSVLDRSKFPDNTKLCVFANNIFGLIESIFKKEDYEELREFLPKVVKYILNPFKEIISKNFKLAEKYKDFSNDEIVSRLAKSYFHLEFHDGQKIRNGYELIVKKGKPIRKRWEKIESFLMEQGEEDNSSVIEIDSTEDFFESFQDRNVDRIGDMQEILGEQLFFKGYKLIIDYLWGKLFTNPFSNYEFLKNIVLSKDWAEFDYYFESIRDEIILPLEKRMKAIDISFKPIFLKQEEIQNKTLNLLKEKKQFYGEKAELTEIEKLDASFLWYPVKLIESGSSVSCADQFFLTLRGLMSLNIESIQIIRFHHLNRHTYSYAILVEGPKYNPLLDYASWYVFLDFATAYYGTSATVKKHIDDYIHQFDSIIHVSDRDINSEALKEYLKNKEVKYLSKIIGGLGDYKSDAKGMVLELFNAYIFSKLGYQVHWSLKGKYTDYTEIDLIIFKKFQKMYMKLISA</sequence>